<comment type="caution">
    <text evidence="1">The sequence shown here is derived from an EMBL/GenBank/DDBJ whole genome shotgun (WGS) entry which is preliminary data.</text>
</comment>
<dbReference type="PANTHER" id="PTHR10656:SF35">
    <property type="entry name" value="CYCLIC GMP-AMP SYNTHASE"/>
    <property type="match status" value="1"/>
</dbReference>
<dbReference type="GO" id="GO:0061501">
    <property type="term" value="F:2',3'-cyclic GMP-AMP synthase activity"/>
    <property type="evidence" value="ECO:0007669"/>
    <property type="project" value="TreeGrafter"/>
</dbReference>
<dbReference type="InterPro" id="IPR024810">
    <property type="entry name" value="MAB21L/cGLR"/>
</dbReference>
<gene>
    <name evidence="1" type="ORF">MEDL_51469</name>
</gene>
<dbReference type="GO" id="GO:0005634">
    <property type="term" value="C:nucleus"/>
    <property type="evidence" value="ECO:0007669"/>
    <property type="project" value="TreeGrafter"/>
</dbReference>
<dbReference type="GO" id="GO:0035861">
    <property type="term" value="C:site of double-strand break"/>
    <property type="evidence" value="ECO:0007669"/>
    <property type="project" value="TreeGrafter"/>
</dbReference>
<dbReference type="PANTHER" id="PTHR10656">
    <property type="entry name" value="CELL FATE DETERMINING PROTEIN MAB21-RELATED"/>
    <property type="match status" value="1"/>
</dbReference>
<protein>
    <recommendedName>
        <fullName evidence="3">Mab-21-like HhH/H2TH-like domain-containing protein</fullName>
    </recommendedName>
</protein>
<dbReference type="Proteomes" id="UP000683360">
    <property type="component" value="Unassembled WGS sequence"/>
</dbReference>
<dbReference type="EMBL" id="CAJPWZ010002502">
    <property type="protein sequence ID" value="CAG2239098.1"/>
    <property type="molecule type" value="Genomic_DNA"/>
</dbReference>
<evidence type="ECO:0000313" key="2">
    <source>
        <dbReference type="Proteomes" id="UP000683360"/>
    </source>
</evidence>
<dbReference type="SMART" id="SM01265">
    <property type="entry name" value="Mab-21"/>
    <property type="match status" value="1"/>
</dbReference>
<dbReference type="OrthoDB" id="6124281at2759"/>
<dbReference type="GO" id="GO:0002230">
    <property type="term" value="P:positive regulation of defense response to virus by host"/>
    <property type="evidence" value="ECO:0007669"/>
    <property type="project" value="TreeGrafter"/>
</dbReference>
<dbReference type="GO" id="GO:0071360">
    <property type="term" value="P:cellular response to exogenous dsRNA"/>
    <property type="evidence" value="ECO:0007669"/>
    <property type="project" value="TreeGrafter"/>
</dbReference>
<dbReference type="Gene3D" id="3.30.460.90">
    <property type="match status" value="1"/>
</dbReference>
<evidence type="ECO:0008006" key="3">
    <source>
        <dbReference type="Google" id="ProtNLM"/>
    </source>
</evidence>
<sequence length="373" mass="42642">MYFKTVMKSVKLRTSDIDIDDIRKSTKDLIGKIWEKALSKNQKFELAKVIPVGSMEEGSRLFTADEFDFMMILQMKDFPIDELVIKEGCRPVGDLSEKSGKLKQSKRKLEETELSANIKHALLQVLGEHEIEAWNVLFDSDGLQISVDTMPAIEITKDQIDQFERDQRSPLFHEQTHKCRAFELGQNCYLVPKGCQKDDDEEGCGCWLIDFAPAEVAILRAMDNTYRDCQKFLKYILRNYHDLPSYLVKSAVLKHLEKCTGSCTEQTCTLDILNYISKCVDDAVLPDPFLRNLNVFGWKEADHLRPLSPIKTAIIFEHHSRYVNLLLNIIQKMTQESITILMNSAPNPSHVDRGELMAIEKDTAVESKTASTE</sequence>
<dbReference type="GO" id="GO:2000042">
    <property type="term" value="P:negative regulation of double-strand break repair via homologous recombination"/>
    <property type="evidence" value="ECO:0007669"/>
    <property type="project" value="TreeGrafter"/>
</dbReference>
<dbReference type="GO" id="GO:0032481">
    <property type="term" value="P:positive regulation of type I interferon production"/>
    <property type="evidence" value="ECO:0007669"/>
    <property type="project" value="TreeGrafter"/>
</dbReference>
<reference evidence="1" key="1">
    <citation type="submission" date="2021-03" db="EMBL/GenBank/DDBJ databases">
        <authorList>
            <person name="Bekaert M."/>
        </authorList>
    </citation>
    <scope>NUCLEOTIDE SEQUENCE</scope>
</reference>
<dbReference type="AlphaFoldDB" id="A0A8S3U5J0"/>
<dbReference type="GO" id="GO:0002218">
    <property type="term" value="P:activation of innate immune response"/>
    <property type="evidence" value="ECO:0007669"/>
    <property type="project" value="TreeGrafter"/>
</dbReference>
<dbReference type="GO" id="GO:0003682">
    <property type="term" value="F:chromatin binding"/>
    <property type="evidence" value="ECO:0007669"/>
    <property type="project" value="TreeGrafter"/>
</dbReference>
<dbReference type="Gene3D" id="1.10.1410.40">
    <property type="match status" value="1"/>
</dbReference>
<keyword evidence="2" id="KW-1185">Reference proteome</keyword>
<dbReference type="GO" id="GO:0006974">
    <property type="term" value="P:DNA damage response"/>
    <property type="evidence" value="ECO:0007669"/>
    <property type="project" value="TreeGrafter"/>
</dbReference>
<evidence type="ECO:0000313" key="1">
    <source>
        <dbReference type="EMBL" id="CAG2239098.1"/>
    </source>
</evidence>
<proteinExistence type="predicted"/>
<dbReference type="GO" id="GO:0003690">
    <property type="term" value="F:double-stranded DNA binding"/>
    <property type="evidence" value="ECO:0007669"/>
    <property type="project" value="TreeGrafter"/>
</dbReference>
<organism evidence="1 2">
    <name type="scientific">Mytilus edulis</name>
    <name type="common">Blue mussel</name>
    <dbReference type="NCBI Taxonomy" id="6550"/>
    <lineage>
        <taxon>Eukaryota</taxon>
        <taxon>Metazoa</taxon>
        <taxon>Spiralia</taxon>
        <taxon>Lophotrochozoa</taxon>
        <taxon>Mollusca</taxon>
        <taxon>Bivalvia</taxon>
        <taxon>Autobranchia</taxon>
        <taxon>Pteriomorphia</taxon>
        <taxon>Mytilida</taxon>
        <taxon>Mytiloidea</taxon>
        <taxon>Mytilidae</taxon>
        <taxon>Mytilinae</taxon>
        <taxon>Mytilus</taxon>
    </lineage>
</organism>
<dbReference type="GO" id="GO:0038001">
    <property type="term" value="P:paracrine signaling"/>
    <property type="evidence" value="ECO:0007669"/>
    <property type="project" value="TreeGrafter"/>
</dbReference>
<accession>A0A8S3U5J0</accession>
<name>A0A8S3U5J0_MYTED</name>
<dbReference type="GO" id="GO:0005829">
    <property type="term" value="C:cytosol"/>
    <property type="evidence" value="ECO:0007669"/>
    <property type="project" value="TreeGrafter"/>
</dbReference>